<proteinExistence type="predicted"/>
<name>A0A510K0X4_9FUSO</name>
<sequence>MALDDVMWTFSKKIYENSEDFNKDIKAYYDRMREYVDRKWNPDEIAVNQSEIYVDYEVWIKGKEDLLENETTDEEGLSEEYADDGYFQVDVRALLKADNGKYFTNLELMTKVHNQQANKELGDHVFFEGMDSGNEKDGNPVFYVVCGS</sequence>
<accession>A0A510K0X4</accession>
<keyword evidence="2" id="KW-1185">Reference proteome</keyword>
<evidence type="ECO:0000313" key="2">
    <source>
        <dbReference type="Proteomes" id="UP000422644"/>
    </source>
</evidence>
<evidence type="ECO:0000313" key="1">
    <source>
        <dbReference type="EMBL" id="BBM45272.1"/>
    </source>
</evidence>
<dbReference type="Proteomes" id="UP000422644">
    <property type="component" value="Chromosome"/>
</dbReference>
<protein>
    <submittedName>
        <fullName evidence="1">Uncharacterized protein</fullName>
    </submittedName>
</protein>
<organism evidence="1 2">
    <name type="scientific">Leptotrichia trevisanii</name>
    <dbReference type="NCBI Taxonomy" id="109328"/>
    <lineage>
        <taxon>Bacteria</taxon>
        <taxon>Fusobacteriati</taxon>
        <taxon>Fusobacteriota</taxon>
        <taxon>Fusobacteriia</taxon>
        <taxon>Fusobacteriales</taxon>
        <taxon>Leptotrichiaceae</taxon>
        <taxon>Leptotrichia</taxon>
    </lineage>
</organism>
<dbReference type="AlphaFoldDB" id="A0A510K0X4"/>
<gene>
    <name evidence="1" type="ORF">JMUB3870_1391</name>
</gene>
<reference evidence="1 2" key="1">
    <citation type="submission" date="2019-07" db="EMBL/GenBank/DDBJ databases">
        <title>Complete Genome Sequence of Leptotrichia trevisanii Strain JMUB3870.</title>
        <authorList>
            <person name="Watanabe S."/>
            <person name="Cui L."/>
        </authorList>
    </citation>
    <scope>NUCLEOTIDE SEQUENCE [LARGE SCALE GENOMIC DNA]</scope>
    <source>
        <strain evidence="1 2">JMUB3870</strain>
    </source>
</reference>
<dbReference type="EMBL" id="AP019831">
    <property type="protein sequence ID" value="BBM45272.1"/>
    <property type="molecule type" value="Genomic_DNA"/>
</dbReference>